<gene>
    <name evidence="4" type="ORF">PQ472_08695</name>
</gene>
<dbReference type="RefSeq" id="WP_274259154.1">
    <property type="nucleotide sequence ID" value="NZ_CP117884.1"/>
</dbReference>
<dbReference type="InterPro" id="IPR036956">
    <property type="entry name" value="Impact_N_sf"/>
</dbReference>
<dbReference type="InterPro" id="IPR023582">
    <property type="entry name" value="Impact"/>
</dbReference>
<reference evidence="4 5" key="1">
    <citation type="submission" date="2023-02" db="EMBL/GenBank/DDBJ databases">
        <title>Genome sequence of Lacticaseibacillus sp. KACC 23028.</title>
        <authorList>
            <person name="Kim S."/>
            <person name="Heo J."/>
            <person name="Kwon S.-W."/>
        </authorList>
    </citation>
    <scope>NUCLEOTIDE SEQUENCE [LARGE SCALE GENOMIC DNA]</scope>
    <source>
        <strain evidence="4 5">KACC 23028</strain>
    </source>
</reference>
<dbReference type="Pfam" id="PF01205">
    <property type="entry name" value="Impact_N"/>
    <property type="match status" value="1"/>
</dbReference>
<protein>
    <submittedName>
        <fullName evidence="4">YigZ family protein</fullName>
    </submittedName>
</protein>
<dbReference type="InterPro" id="IPR001498">
    <property type="entry name" value="Impact_N"/>
</dbReference>
<accession>A0ABY7WRK2</accession>
<dbReference type="PANTHER" id="PTHR16301">
    <property type="entry name" value="IMPACT-RELATED"/>
    <property type="match status" value="1"/>
</dbReference>
<evidence type="ECO:0000313" key="5">
    <source>
        <dbReference type="Proteomes" id="UP001220377"/>
    </source>
</evidence>
<sequence length="211" mass="22568">MQRLTIAGPGSSEIIIKKSRFITSLARVTTNDEAEAFVAQVRAENKKANHNVWAARIAWPVAVERASDDGEPSGTAGAPTLRGLTSHDLSNVVAVTTRYFGGIKLGASGLIRAYTSGVTEAIRKVGLVELQQQDELLVTCDYSSYQPLLNKLREQNVTPDDSDFTSAVTLHLFLTAEQLAPVKTLATELTSGQATFAQGGSRTAEVPVPVN</sequence>
<dbReference type="InterPro" id="IPR035647">
    <property type="entry name" value="EFG_III/V"/>
</dbReference>
<evidence type="ECO:0000259" key="3">
    <source>
        <dbReference type="Pfam" id="PF09186"/>
    </source>
</evidence>
<name>A0ABY7WRK2_9LACO</name>
<evidence type="ECO:0000256" key="1">
    <source>
        <dbReference type="ARBA" id="ARBA00007665"/>
    </source>
</evidence>
<dbReference type="Pfam" id="PF09186">
    <property type="entry name" value="DUF1949"/>
    <property type="match status" value="1"/>
</dbReference>
<dbReference type="PANTHER" id="PTHR16301:SF20">
    <property type="entry name" value="IMPACT FAMILY MEMBER YIGZ"/>
    <property type="match status" value="1"/>
</dbReference>
<dbReference type="Gene3D" id="3.30.230.30">
    <property type="entry name" value="Impact, N-terminal domain"/>
    <property type="match status" value="1"/>
</dbReference>
<comment type="similarity">
    <text evidence="1">Belongs to the IMPACT family.</text>
</comment>
<feature type="domain" description="Impact N-terminal" evidence="2">
    <location>
        <begin position="17"/>
        <end position="122"/>
    </location>
</feature>
<organism evidence="4 5">
    <name type="scientific">Lacticaseibacillus pabuli</name>
    <dbReference type="NCBI Taxonomy" id="3025672"/>
    <lineage>
        <taxon>Bacteria</taxon>
        <taxon>Bacillati</taxon>
        <taxon>Bacillota</taxon>
        <taxon>Bacilli</taxon>
        <taxon>Lactobacillales</taxon>
        <taxon>Lactobacillaceae</taxon>
        <taxon>Lacticaseibacillus</taxon>
    </lineage>
</organism>
<evidence type="ECO:0000313" key="4">
    <source>
        <dbReference type="EMBL" id="WDF81998.1"/>
    </source>
</evidence>
<evidence type="ECO:0000259" key="2">
    <source>
        <dbReference type="Pfam" id="PF01205"/>
    </source>
</evidence>
<proteinExistence type="inferred from homology"/>
<dbReference type="InterPro" id="IPR015269">
    <property type="entry name" value="UPF0029_Impact_C"/>
</dbReference>
<dbReference type="NCBIfam" id="TIGR00257">
    <property type="entry name" value="IMPACT_YIGZ"/>
    <property type="match status" value="1"/>
</dbReference>
<dbReference type="InterPro" id="IPR020568">
    <property type="entry name" value="Ribosomal_Su5_D2-typ_SF"/>
</dbReference>
<keyword evidence="5" id="KW-1185">Reference proteome</keyword>
<dbReference type="Proteomes" id="UP001220377">
    <property type="component" value="Chromosome"/>
</dbReference>
<feature type="domain" description="UPF0029" evidence="3">
    <location>
        <begin position="138"/>
        <end position="193"/>
    </location>
</feature>
<dbReference type="SUPFAM" id="SSF54980">
    <property type="entry name" value="EF-G C-terminal domain-like"/>
    <property type="match status" value="1"/>
</dbReference>
<dbReference type="SUPFAM" id="SSF54211">
    <property type="entry name" value="Ribosomal protein S5 domain 2-like"/>
    <property type="match status" value="1"/>
</dbReference>
<dbReference type="Gene3D" id="3.30.70.240">
    <property type="match status" value="1"/>
</dbReference>
<dbReference type="InterPro" id="IPR015796">
    <property type="entry name" value="Impact_YigZ-like"/>
</dbReference>
<dbReference type="EMBL" id="CP117884">
    <property type="protein sequence ID" value="WDF81998.1"/>
    <property type="molecule type" value="Genomic_DNA"/>
</dbReference>